<evidence type="ECO:0000256" key="1">
    <source>
        <dbReference type="SAM" id="MobiDB-lite"/>
    </source>
</evidence>
<accession>A0A2T7PKP5</accession>
<proteinExistence type="predicted"/>
<organism evidence="2 3">
    <name type="scientific">Pomacea canaliculata</name>
    <name type="common">Golden apple snail</name>
    <dbReference type="NCBI Taxonomy" id="400727"/>
    <lineage>
        <taxon>Eukaryota</taxon>
        <taxon>Metazoa</taxon>
        <taxon>Spiralia</taxon>
        <taxon>Lophotrochozoa</taxon>
        <taxon>Mollusca</taxon>
        <taxon>Gastropoda</taxon>
        <taxon>Caenogastropoda</taxon>
        <taxon>Architaenioglossa</taxon>
        <taxon>Ampullarioidea</taxon>
        <taxon>Ampullariidae</taxon>
        <taxon>Pomacea</taxon>
    </lineage>
</organism>
<keyword evidence="3" id="KW-1185">Reference proteome</keyword>
<feature type="region of interest" description="Disordered" evidence="1">
    <location>
        <begin position="35"/>
        <end position="63"/>
    </location>
</feature>
<evidence type="ECO:0000313" key="2">
    <source>
        <dbReference type="EMBL" id="PVD33999.1"/>
    </source>
</evidence>
<dbReference type="EMBL" id="PZQS01000003">
    <property type="protein sequence ID" value="PVD33999.1"/>
    <property type="molecule type" value="Genomic_DNA"/>
</dbReference>
<sequence length="129" mass="14450">MFGTAGGGYEKCQHVDRVGSQSLHTNCTPCDKKCGAGSAVPSKNKRRQMERKEARSLSAPACHQKIKRVSPAARLPPRRSSYWHLAMHDHVVSFFPLPVTQCPAGGTSKRIWRQEKICMLSSRVRIPRH</sequence>
<dbReference type="Proteomes" id="UP000245119">
    <property type="component" value="Linkage Group LG3"/>
</dbReference>
<reference evidence="2 3" key="1">
    <citation type="submission" date="2018-04" db="EMBL/GenBank/DDBJ databases">
        <title>The genome of golden apple snail Pomacea canaliculata provides insight into stress tolerance and invasive adaptation.</title>
        <authorList>
            <person name="Liu C."/>
            <person name="Liu B."/>
            <person name="Ren Y."/>
            <person name="Zhang Y."/>
            <person name="Wang H."/>
            <person name="Li S."/>
            <person name="Jiang F."/>
            <person name="Yin L."/>
            <person name="Zhang G."/>
            <person name="Qian W."/>
            <person name="Fan W."/>
        </authorList>
    </citation>
    <scope>NUCLEOTIDE SEQUENCE [LARGE SCALE GENOMIC DNA]</scope>
    <source>
        <strain evidence="2">SZHN2017</strain>
        <tissue evidence="2">Muscle</tissue>
    </source>
</reference>
<dbReference type="AlphaFoldDB" id="A0A2T7PKP5"/>
<comment type="caution">
    <text evidence="2">The sequence shown here is derived from an EMBL/GenBank/DDBJ whole genome shotgun (WGS) entry which is preliminary data.</text>
</comment>
<name>A0A2T7PKP5_POMCA</name>
<gene>
    <name evidence="2" type="ORF">C0Q70_05261</name>
</gene>
<evidence type="ECO:0000313" key="3">
    <source>
        <dbReference type="Proteomes" id="UP000245119"/>
    </source>
</evidence>
<protein>
    <submittedName>
        <fullName evidence="2">Uncharacterized protein</fullName>
    </submittedName>
</protein>